<feature type="region of interest" description="Disordered" evidence="1">
    <location>
        <begin position="28"/>
        <end position="51"/>
    </location>
</feature>
<evidence type="ECO:0000313" key="3">
    <source>
        <dbReference type="Proteomes" id="UP000652219"/>
    </source>
</evidence>
<organism evidence="2 3">
    <name type="scientific">Colletotrichum sojae</name>
    <dbReference type="NCBI Taxonomy" id="2175907"/>
    <lineage>
        <taxon>Eukaryota</taxon>
        <taxon>Fungi</taxon>
        <taxon>Dikarya</taxon>
        <taxon>Ascomycota</taxon>
        <taxon>Pezizomycotina</taxon>
        <taxon>Sordariomycetes</taxon>
        <taxon>Hypocreomycetidae</taxon>
        <taxon>Glomerellales</taxon>
        <taxon>Glomerellaceae</taxon>
        <taxon>Colletotrichum</taxon>
        <taxon>Colletotrichum orchidearum species complex</taxon>
    </lineage>
</organism>
<protein>
    <submittedName>
        <fullName evidence="2">Uncharacterized protein</fullName>
    </submittedName>
</protein>
<proteinExistence type="predicted"/>
<name>A0A8H6J741_9PEZI</name>
<evidence type="ECO:0000313" key="2">
    <source>
        <dbReference type="EMBL" id="KAF6807231.1"/>
    </source>
</evidence>
<sequence>MHALGSYNSRRHCSPFPHTSEILLRKAGSPGLVRDDTHRRRSGSAAPELRVGAKECQAWGPIPGKSTGPPDIAAV</sequence>
<reference evidence="2 3" key="1">
    <citation type="journal article" date="2020" name="Phytopathology">
        <title>Genome Sequence Resources of Colletotrichum truncatum, C. plurivorum, C. musicola, and C. sojae: Four Species Pathogenic to Soybean (Glycine max).</title>
        <authorList>
            <person name="Rogerio F."/>
            <person name="Boufleur T.R."/>
            <person name="Ciampi-Guillardi M."/>
            <person name="Sukno S.A."/>
            <person name="Thon M.R."/>
            <person name="Massola Junior N.S."/>
            <person name="Baroncelli R."/>
        </authorList>
    </citation>
    <scope>NUCLEOTIDE SEQUENCE [LARGE SCALE GENOMIC DNA]</scope>
    <source>
        <strain evidence="2 3">LFN0009</strain>
    </source>
</reference>
<dbReference type="EMBL" id="WIGN01000142">
    <property type="protein sequence ID" value="KAF6807231.1"/>
    <property type="molecule type" value="Genomic_DNA"/>
</dbReference>
<accession>A0A8H6J741</accession>
<dbReference type="AlphaFoldDB" id="A0A8H6J741"/>
<evidence type="ECO:0000256" key="1">
    <source>
        <dbReference type="SAM" id="MobiDB-lite"/>
    </source>
</evidence>
<keyword evidence="3" id="KW-1185">Reference proteome</keyword>
<gene>
    <name evidence="2" type="ORF">CSOJ01_08339</name>
</gene>
<comment type="caution">
    <text evidence="2">The sequence shown here is derived from an EMBL/GenBank/DDBJ whole genome shotgun (WGS) entry which is preliminary data.</text>
</comment>
<dbReference type="Proteomes" id="UP000652219">
    <property type="component" value="Unassembled WGS sequence"/>
</dbReference>